<keyword evidence="3" id="KW-1185">Reference proteome</keyword>
<dbReference type="InterPro" id="IPR038765">
    <property type="entry name" value="Papain-like_cys_pep_sf"/>
</dbReference>
<evidence type="ECO:0000313" key="3">
    <source>
        <dbReference type="Proteomes" id="UP001431209"/>
    </source>
</evidence>
<dbReference type="Gene3D" id="3.90.70.10">
    <property type="entry name" value="Cysteine proteinases"/>
    <property type="match status" value="1"/>
</dbReference>
<dbReference type="SUPFAM" id="SSF54001">
    <property type="entry name" value="Cysteine proteinases"/>
    <property type="match status" value="1"/>
</dbReference>
<name>A0AAW2ZCY7_9EUKA</name>
<dbReference type="AlphaFoldDB" id="A0AAW2ZCY7"/>
<evidence type="ECO:0000313" key="2">
    <source>
        <dbReference type="EMBL" id="KAL0487668.1"/>
    </source>
</evidence>
<dbReference type="Proteomes" id="UP001431209">
    <property type="component" value="Unassembled WGS sequence"/>
</dbReference>
<protein>
    <submittedName>
        <fullName evidence="2">Cathepsin B-like cysteine proteinase</fullName>
    </submittedName>
</protein>
<sequence length="377" mass="43129">MEQQNRTLNRLDVILGHFITPEPKSFLIKTQICSAPVKKKKTKINFQKSSEEWNCSVSDVKKAFKTTRNRNLKVSPPIIPYLIVKGIQDKEKRQGSVISTRYTLLLKPPNKRWKDCRARLNCLLKSQGDITSDTVPKNVQSFEEAMLALPKWTNQDTYIFHLDKNIPIVQRCQKSGLCYIHAPEVVQHYLVAINNKEAGMIDMAKMIRMSFDKKTLEKHIFKDAGGDSRRMLLSILMPGSVVFGSDFSDALTCLKKYGPGLIHQFTVFEDFYNSGKLSFDGKPCGEVIGYHAMVLIGVREENNKLWFLLQNWWPSVQFVEASEEYLNGCESSLIFVKNPQTEIPKKWPVQNHMYAENENLDKPENVAGEDPPCPVPK</sequence>
<accession>A0AAW2ZCY7</accession>
<feature type="region of interest" description="Disordered" evidence="1">
    <location>
        <begin position="358"/>
        <end position="377"/>
    </location>
</feature>
<gene>
    <name evidence="2" type="ORF">AKO1_008738</name>
</gene>
<dbReference type="EMBL" id="JAOPGA020001361">
    <property type="protein sequence ID" value="KAL0487668.1"/>
    <property type="molecule type" value="Genomic_DNA"/>
</dbReference>
<proteinExistence type="predicted"/>
<reference evidence="2 3" key="1">
    <citation type="submission" date="2024-03" db="EMBL/GenBank/DDBJ databases">
        <title>The Acrasis kona genome and developmental transcriptomes reveal deep origins of eukaryotic multicellular pathways.</title>
        <authorList>
            <person name="Sheikh S."/>
            <person name="Fu C.-J."/>
            <person name="Brown M.W."/>
            <person name="Baldauf S.L."/>
        </authorList>
    </citation>
    <scope>NUCLEOTIDE SEQUENCE [LARGE SCALE GENOMIC DNA]</scope>
    <source>
        <strain evidence="2 3">ATCC MYA-3509</strain>
    </source>
</reference>
<organism evidence="2 3">
    <name type="scientific">Acrasis kona</name>
    <dbReference type="NCBI Taxonomy" id="1008807"/>
    <lineage>
        <taxon>Eukaryota</taxon>
        <taxon>Discoba</taxon>
        <taxon>Heterolobosea</taxon>
        <taxon>Tetramitia</taxon>
        <taxon>Eutetramitia</taxon>
        <taxon>Acrasidae</taxon>
        <taxon>Acrasis</taxon>
    </lineage>
</organism>
<evidence type="ECO:0000256" key="1">
    <source>
        <dbReference type="SAM" id="MobiDB-lite"/>
    </source>
</evidence>
<comment type="caution">
    <text evidence="2">The sequence shown here is derived from an EMBL/GenBank/DDBJ whole genome shotgun (WGS) entry which is preliminary data.</text>
</comment>